<dbReference type="GO" id="GO:0070102">
    <property type="term" value="P:interleukin-6-mediated signaling pathway"/>
    <property type="evidence" value="ECO:0007669"/>
    <property type="project" value="UniProtKB-ARBA"/>
</dbReference>
<keyword evidence="3" id="KW-1003">Cell membrane</keyword>
<comment type="subcellular location">
    <subcellularLocation>
        <location evidence="1">Cell membrane</location>
        <topology evidence="1">Single-pass type I membrane protein</topology>
    </subcellularLocation>
</comment>
<dbReference type="SMART" id="SM00060">
    <property type="entry name" value="FN3"/>
    <property type="match status" value="5"/>
</dbReference>
<feature type="domain" description="Fibronectin type-III" evidence="22">
    <location>
        <begin position="223"/>
        <end position="323"/>
    </location>
</feature>
<feature type="transmembrane region" description="Helical" evidence="20">
    <location>
        <begin position="619"/>
        <end position="639"/>
    </location>
</feature>
<dbReference type="CDD" id="cd00063">
    <property type="entry name" value="FN3"/>
    <property type="match status" value="3"/>
</dbReference>
<keyword evidence="7" id="KW-0677">Repeat</keyword>
<dbReference type="Pfam" id="PF25552">
    <property type="entry name" value="LIFR_D4"/>
    <property type="match status" value="1"/>
</dbReference>
<proteinExistence type="inferred from homology"/>
<evidence type="ECO:0000256" key="4">
    <source>
        <dbReference type="ARBA" id="ARBA00022553"/>
    </source>
</evidence>
<evidence type="ECO:0000313" key="24">
    <source>
        <dbReference type="RefSeq" id="XP_004623146.1"/>
    </source>
</evidence>
<dbReference type="FunFam" id="2.60.40.10:FF:000524">
    <property type="entry name" value="Interleukin-6 receptor subunit beta"/>
    <property type="match status" value="1"/>
</dbReference>
<evidence type="ECO:0000256" key="11">
    <source>
        <dbReference type="ARBA" id="ARBA00023170"/>
    </source>
</evidence>
<sequence>MMLQIWVVQALVVFLTTECIGQLVELCGVISPESPVIRSGSNFTAFCVLKEKCMSVYDVNASYIIWKTDHVQVPKEQYTIINTTTSSVTFTNIGLLNVQLMCNILAYGQMEMSVYGIRVRTGFPPEKPKNLTCIVNEGKKMLCQWDPGRETHLETNYTLKSEWATEKFKDCKAKPDSPGSCLVEYAPVYFVNIEVWVEAQNALGKVQSDPLNFDPIDKVKPSPPRNLSVSNSEELSSVLKLTWLNPSATNVMRLKYDIQYKTKDASAWSQIPPEDTATTRTSFTVQDLKPFTEYVFRIRCMKEDGKGFWSDWSKYASGTTYEARPSKAPSFWYKIPSHTPSSRSVQFIWKTLPPSEANGKILDYEVTLTRWKSRSQNYTVKATNLTVDLTNDRYVAMLTARNLAGRSDAAVITVPACDFQATHPVTGLKAYPKDNRLWVEWTPPGRAVRKYILEWCVLSAKSPCAPDWQQDSGTTHRTYLRGELAESKCYLITVTPVYAGGPGAPEATKAYLRQAAPSKGPTVRTKKVGKNEAVLEWDQLPVDVQNGFIRNYTIFYRTIIGNETAVNVDSSHTEYTLSSLTSDTLYMVRMTAYTDEGGKDGPEFTFTTPKFAQGEIEAIVVPVCLAFLLTTLLGVLFCFNKRDLIKKHIWPNVPDPSKSHIAQWSPHTPPRHNFNSKDQMYSDGNFTDVSVVEIEANDKKPFPEDLKSLDLFKKEKTSAEGHSSGIGGSSCMSSSRPSISSGDENESAQNTASTVQYSTVVHSGYRHQVPSVQVFSRSESTQPLLDSEERPEDLQLMDSGDGGGGLLPQQQYFRQNCTQPKTSPDSSHCERSKQVASSSEEDFLRLKQQQIPGPVSQACGAEQMKVFQGVSASGALGTETEAQVESLEAAAEDGMPKSYLPQTVRPGGYMPQ</sequence>
<dbReference type="FunFam" id="2.60.40.10:FF:000542">
    <property type="entry name" value="Interleukin-6 receptor subunit beta"/>
    <property type="match status" value="1"/>
</dbReference>
<keyword evidence="23" id="KW-1185">Reference proteome</keyword>
<dbReference type="FunFam" id="2.60.40.10:FF:000563">
    <property type="entry name" value="interleukin-6 receptor subunit beta"/>
    <property type="match status" value="1"/>
</dbReference>
<evidence type="ECO:0000256" key="12">
    <source>
        <dbReference type="ARBA" id="ARBA00023180"/>
    </source>
</evidence>
<dbReference type="FunFam" id="2.60.40.10:FF:000414">
    <property type="entry name" value="Interleukin-6 receptor subunit beta"/>
    <property type="match status" value="1"/>
</dbReference>
<evidence type="ECO:0000256" key="17">
    <source>
        <dbReference type="ARBA" id="ARBA00078919"/>
    </source>
</evidence>
<comment type="similarity">
    <text evidence="2">Belongs to the type I cytokine receptor family. Type 2 subfamily.</text>
</comment>
<evidence type="ECO:0000259" key="22">
    <source>
        <dbReference type="PROSITE" id="PS50853"/>
    </source>
</evidence>
<evidence type="ECO:0000256" key="5">
    <source>
        <dbReference type="ARBA" id="ARBA00022692"/>
    </source>
</evidence>
<feature type="chain" id="PRO_5027901101" description="Interleukin-6 receptor subunit beta" evidence="21">
    <location>
        <begin position="22"/>
        <end position="912"/>
    </location>
</feature>
<dbReference type="OrthoDB" id="9934532at2759"/>
<dbReference type="InterPro" id="IPR013783">
    <property type="entry name" value="Ig-like_fold"/>
</dbReference>
<evidence type="ECO:0000256" key="15">
    <source>
        <dbReference type="ARBA" id="ARBA00068277"/>
    </source>
</evidence>
<dbReference type="RefSeq" id="XP_004623146.1">
    <property type="nucleotide sequence ID" value="XM_004623089.2"/>
</dbReference>
<dbReference type="GeneID" id="101562098"/>
<evidence type="ECO:0000256" key="16">
    <source>
        <dbReference type="ARBA" id="ARBA00077050"/>
    </source>
</evidence>
<protein>
    <recommendedName>
        <fullName evidence="15">Interleukin-6 receptor subunit beta</fullName>
    </recommendedName>
    <alternativeName>
        <fullName evidence="17">Interleukin-6 signal transducer</fullName>
    </alternativeName>
    <alternativeName>
        <fullName evidence="16">Membrane glycoprotein 130</fullName>
    </alternativeName>
    <alternativeName>
        <fullName evidence="18">Oncostatin-M receptor subunit alpha</fullName>
    </alternativeName>
</protein>
<feature type="compositionally biased region" description="Polar residues" evidence="19">
    <location>
        <begin position="772"/>
        <end position="784"/>
    </location>
</feature>
<comment type="subunit">
    <text evidence="14">Component of a hexamer of two molecules each of IL6, IL6R and IL6ST; associates with the complex IL6:IL6R but does not interact with IL6. Forms heterodimers composed of LIFR and IL6ST (type I OSM receptor) which are activated by LIF and OSM. Also forms heterodimers composed of OSMR and IL6ST (type II receptor) which are activated by OSM but not by LIF. Interacts with HCK. Interacts with INPP5D/SHIP1. Interacts with SRC and YES. Interacts with ARMH4; this interaction prevents IL6ST protein homodimerization and bridges ARMH4 with IL6R and STAT3 and therefore inhibits phosphorylation of STAT3 at 'Tyr-705'.</text>
</comment>
<feature type="region of interest" description="Disordered" evidence="19">
    <location>
        <begin position="658"/>
        <end position="678"/>
    </location>
</feature>
<evidence type="ECO:0000256" key="8">
    <source>
        <dbReference type="ARBA" id="ARBA00022989"/>
    </source>
</evidence>
<dbReference type="Pfam" id="PF00041">
    <property type="entry name" value="fn3"/>
    <property type="match status" value="2"/>
</dbReference>
<dbReference type="InterPro" id="IPR003529">
    <property type="entry name" value="Hematopoietin_rcpt_Gp130_CS"/>
</dbReference>
<feature type="domain" description="Fibronectin type-III" evidence="22">
    <location>
        <begin position="517"/>
        <end position="611"/>
    </location>
</feature>
<dbReference type="FunFam" id="2.60.40.10:FF:000855">
    <property type="entry name" value="Interleukin-6 receptor subunit beta"/>
    <property type="match status" value="1"/>
</dbReference>
<dbReference type="FunFam" id="2.60.40.10:FF:000281">
    <property type="entry name" value="Cytokine receptor like factor 1"/>
    <property type="match status" value="1"/>
</dbReference>
<keyword evidence="4" id="KW-0597">Phosphoprotein</keyword>
<dbReference type="InterPro" id="IPR036116">
    <property type="entry name" value="FN3_sf"/>
</dbReference>
<evidence type="ECO:0000256" key="14">
    <source>
        <dbReference type="ARBA" id="ARBA00063854"/>
    </source>
</evidence>
<name>A0A6P3ETL6_OCTDE</name>
<evidence type="ECO:0000256" key="1">
    <source>
        <dbReference type="ARBA" id="ARBA00004251"/>
    </source>
</evidence>
<keyword evidence="13" id="KW-0393">Immunoglobulin domain</keyword>
<dbReference type="InterPro" id="IPR050379">
    <property type="entry name" value="Type-I_Cytokine_Rcpt"/>
</dbReference>
<feature type="region of interest" description="Disordered" evidence="19">
    <location>
        <begin position="772"/>
        <end position="809"/>
    </location>
</feature>
<evidence type="ECO:0000256" key="2">
    <source>
        <dbReference type="ARBA" id="ARBA00008921"/>
    </source>
</evidence>
<dbReference type="InterPro" id="IPR003961">
    <property type="entry name" value="FN3_dom"/>
</dbReference>
<evidence type="ECO:0000313" key="23">
    <source>
        <dbReference type="Proteomes" id="UP000515203"/>
    </source>
</evidence>
<evidence type="ECO:0000256" key="20">
    <source>
        <dbReference type="SAM" id="Phobius"/>
    </source>
</evidence>
<keyword evidence="12" id="KW-0325">Glycoprotein</keyword>
<dbReference type="Proteomes" id="UP000515203">
    <property type="component" value="Unplaced"/>
</dbReference>
<evidence type="ECO:0000256" key="21">
    <source>
        <dbReference type="SAM" id="SignalP"/>
    </source>
</evidence>
<keyword evidence="9 20" id="KW-0472">Membrane</keyword>
<dbReference type="GO" id="GO:0097058">
    <property type="term" value="C:CRLF-CLCF1 complex"/>
    <property type="evidence" value="ECO:0007669"/>
    <property type="project" value="TreeGrafter"/>
</dbReference>
<dbReference type="GO" id="GO:0009897">
    <property type="term" value="C:external side of plasma membrane"/>
    <property type="evidence" value="ECO:0007669"/>
    <property type="project" value="TreeGrafter"/>
</dbReference>
<dbReference type="GO" id="GO:0004896">
    <property type="term" value="F:cytokine receptor activity"/>
    <property type="evidence" value="ECO:0007669"/>
    <property type="project" value="InterPro"/>
</dbReference>
<evidence type="ECO:0000256" key="10">
    <source>
        <dbReference type="ARBA" id="ARBA00023157"/>
    </source>
</evidence>
<dbReference type="InterPro" id="IPR010457">
    <property type="entry name" value="IgC2-like_lig-bd"/>
</dbReference>
<evidence type="ECO:0000256" key="18">
    <source>
        <dbReference type="ARBA" id="ARBA00083382"/>
    </source>
</evidence>
<feature type="domain" description="Fibronectin type-III" evidence="22">
    <location>
        <begin position="421"/>
        <end position="516"/>
    </location>
</feature>
<feature type="signal peptide" evidence="21">
    <location>
        <begin position="1"/>
        <end position="21"/>
    </location>
</feature>
<keyword evidence="11 24" id="KW-0675">Receptor</keyword>
<feature type="region of interest" description="Disordered" evidence="19">
    <location>
        <begin position="718"/>
        <end position="753"/>
    </location>
</feature>
<feature type="region of interest" description="Disordered" evidence="19">
    <location>
        <begin position="881"/>
        <end position="912"/>
    </location>
</feature>
<organism evidence="23 24">
    <name type="scientific">Octodon degus</name>
    <name type="common">Degu</name>
    <name type="synonym">Sciurus degus</name>
    <dbReference type="NCBI Taxonomy" id="10160"/>
    <lineage>
        <taxon>Eukaryota</taxon>
        <taxon>Metazoa</taxon>
        <taxon>Chordata</taxon>
        <taxon>Craniata</taxon>
        <taxon>Vertebrata</taxon>
        <taxon>Euteleostomi</taxon>
        <taxon>Mammalia</taxon>
        <taxon>Eutheria</taxon>
        <taxon>Euarchontoglires</taxon>
        <taxon>Glires</taxon>
        <taxon>Rodentia</taxon>
        <taxon>Hystricomorpha</taxon>
        <taxon>Octodontidae</taxon>
        <taxon>Octodon</taxon>
    </lineage>
</organism>
<dbReference type="PANTHER" id="PTHR23036:SF83">
    <property type="entry name" value="INTERLEUKIN-6 RECEPTOR SUBUNIT BETA"/>
    <property type="match status" value="1"/>
</dbReference>
<keyword evidence="8 20" id="KW-1133">Transmembrane helix</keyword>
<dbReference type="Pfam" id="PF06328">
    <property type="entry name" value="Lep_receptor_Ig"/>
    <property type="match status" value="1"/>
</dbReference>
<accession>A0A6P3ETL6</accession>
<dbReference type="InParanoid" id="A0A6P3ETL6"/>
<dbReference type="CTD" id="3572"/>
<reference evidence="24" key="1">
    <citation type="submission" date="2025-08" db="UniProtKB">
        <authorList>
            <consortium name="RefSeq"/>
        </authorList>
    </citation>
    <scope>IDENTIFICATION</scope>
</reference>
<evidence type="ECO:0000256" key="19">
    <source>
        <dbReference type="SAM" id="MobiDB-lite"/>
    </source>
</evidence>
<gene>
    <name evidence="24" type="primary">Il6st</name>
</gene>
<dbReference type="Gene3D" id="2.60.40.10">
    <property type="entry name" value="Immunoglobulins"/>
    <property type="match status" value="6"/>
</dbReference>
<dbReference type="GO" id="GO:0019955">
    <property type="term" value="F:cytokine binding"/>
    <property type="evidence" value="ECO:0007669"/>
    <property type="project" value="TreeGrafter"/>
</dbReference>
<keyword evidence="10" id="KW-1015">Disulfide bond</keyword>
<evidence type="ECO:0000256" key="13">
    <source>
        <dbReference type="ARBA" id="ARBA00023319"/>
    </source>
</evidence>
<dbReference type="FunCoup" id="A0A6P3ETL6">
    <property type="interactions" value="627"/>
</dbReference>
<dbReference type="PROSITE" id="PS50853">
    <property type="entry name" value="FN3"/>
    <property type="match status" value="3"/>
</dbReference>
<feature type="compositionally biased region" description="Low complexity" evidence="19">
    <location>
        <begin position="729"/>
        <end position="742"/>
    </location>
</feature>
<dbReference type="SUPFAM" id="SSF49265">
    <property type="entry name" value="Fibronectin type III"/>
    <property type="match status" value="4"/>
</dbReference>
<dbReference type="AlphaFoldDB" id="A0A6P3ETL6"/>
<keyword evidence="5 20" id="KW-0812">Transmembrane</keyword>
<evidence type="ECO:0000256" key="9">
    <source>
        <dbReference type="ARBA" id="ARBA00023136"/>
    </source>
</evidence>
<evidence type="ECO:0000256" key="6">
    <source>
        <dbReference type="ARBA" id="ARBA00022729"/>
    </source>
</evidence>
<dbReference type="GO" id="GO:0043235">
    <property type="term" value="C:receptor complex"/>
    <property type="evidence" value="ECO:0007669"/>
    <property type="project" value="TreeGrafter"/>
</dbReference>
<dbReference type="PANTHER" id="PTHR23036">
    <property type="entry name" value="CYTOKINE RECEPTOR"/>
    <property type="match status" value="1"/>
</dbReference>
<evidence type="ECO:0000256" key="3">
    <source>
        <dbReference type="ARBA" id="ARBA00022475"/>
    </source>
</evidence>
<keyword evidence="6 21" id="KW-0732">Signal</keyword>
<dbReference type="PROSITE" id="PS01353">
    <property type="entry name" value="HEMATOPO_REC_L_F2"/>
    <property type="match status" value="1"/>
</dbReference>
<evidence type="ECO:0000256" key="7">
    <source>
        <dbReference type="ARBA" id="ARBA00022737"/>
    </source>
</evidence>